<dbReference type="EMBL" id="GL451683">
    <property type="protein sequence ID" value="EFN78792.1"/>
    <property type="molecule type" value="Genomic_DNA"/>
</dbReference>
<keyword evidence="1" id="KW-0489">Methyltransferase</keyword>
<dbReference type="Gene3D" id="3.30.420.10">
    <property type="entry name" value="Ribonuclease H-like superfamily/Ribonuclease H"/>
    <property type="match status" value="1"/>
</dbReference>
<dbReference type="PANTHER" id="PTHR46060">
    <property type="entry name" value="MARINER MOS1 TRANSPOSASE-LIKE PROTEIN"/>
    <property type="match status" value="1"/>
</dbReference>
<sequence length="66" mass="7806">KVILLHDNARPHVTKSVKETLEPLRWEVLPYAAYSLDCALFDYYLFRSMAYVLAEECFNSYENTEK</sequence>
<evidence type="ECO:0000313" key="1">
    <source>
        <dbReference type="EMBL" id="EFN78792.1"/>
    </source>
</evidence>
<feature type="non-terminal residue" evidence="1">
    <location>
        <position position="66"/>
    </location>
</feature>
<dbReference type="GO" id="GO:0003676">
    <property type="term" value="F:nucleic acid binding"/>
    <property type="evidence" value="ECO:0007669"/>
    <property type="project" value="InterPro"/>
</dbReference>
<dbReference type="InterPro" id="IPR052709">
    <property type="entry name" value="Transposase-MT_Hybrid"/>
</dbReference>
<dbReference type="OMA" id="FRSMAYV"/>
<gene>
    <name evidence="1" type="ORF">EAI_16703</name>
</gene>
<accession>E2BZT8</accession>
<feature type="non-terminal residue" evidence="1">
    <location>
        <position position="1"/>
    </location>
</feature>
<organism evidence="2">
    <name type="scientific">Harpegnathos saltator</name>
    <name type="common">Jerdon's jumping ant</name>
    <dbReference type="NCBI Taxonomy" id="610380"/>
    <lineage>
        <taxon>Eukaryota</taxon>
        <taxon>Metazoa</taxon>
        <taxon>Ecdysozoa</taxon>
        <taxon>Arthropoda</taxon>
        <taxon>Hexapoda</taxon>
        <taxon>Insecta</taxon>
        <taxon>Pterygota</taxon>
        <taxon>Neoptera</taxon>
        <taxon>Endopterygota</taxon>
        <taxon>Hymenoptera</taxon>
        <taxon>Apocrita</taxon>
        <taxon>Aculeata</taxon>
        <taxon>Formicoidea</taxon>
        <taxon>Formicidae</taxon>
        <taxon>Ponerinae</taxon>
        <taxon>Ponerini</taxon>
        <taxon>Harpegnathos</taxon>
    </lineage>
</organism>
<dbReference type="GO" id="GO:0032259">
    <property type="term" value="P:methylation"/>
    <property type="evidence" value="ECO:0007669"/>
    <property type="project" value="UniProtKB-KW"/>
</dbReference>
<reference evidence="1 2" key="1">
    <citation type="journal article" date="2010" name="Science">
        <title>Genomic comparison of the ants Camponotus floridanus and Harpegnathos saltator.</title>
        <authorList>
            <person name="Bonasio R."/>
            <person name="Zhang G."/>
            <person name="Ye C."/>
            <person name="Mutti N.S."/>
            <person name="Fang X."/>
            <person name="Qin N."/>
            <person name="Donahue G."/>
            <person name="Yang P."/>
            <person name="Li Q."/>
            <person name="Li C."/>
            <person name="Zhang P."/>
            <person name="Huang Z."/>
            <person name="Berger S.L."/>
            <person name="Reinberg D."/>
            <person name="Wang J."/>
            <person name="Liebig J."/>
        </authorList>
    </citation>
    <scope>NUCLEOTIDE SEQUENCE [LARGE SCALE GENOMIC DNA]</scope>
    <source>
        <strain evidence="1 2">R22 G/1</strain>
    </source>
</reference>
<dbReference type="InterPro" id="IPR036397">
    <property type="entry name" value="RNaseH_sf"/>
</dbReference>
<protein>
    <submittedName>
        <fullName evidence="1">Histone-lysine N-methyltransferase SETMAR</fullName>
    </submittedName>
</protein>
<dbReference type="AlphaFoldDB" id="E2BZT8"/>
<dbReference type="Proteomes" id="UP000008237">
    <property type="component" value="Unassembled WGS sequence"/>
</dbReference>
<name>E2BZT8_HARSA</name>
<evidence type="ECO:0000313" key="2">
    <source>
        <dbReference type="Proteomes" id="UP000008237"/>
    </source>
</evidence>
<proteinExistence type="predicted"/>
<dbReference type="InParanoid" id="E2BZT8"/>
<keyword evidence="1" id="KW-0808">Transferase</keyword>
<dbReference type="GO" id="GO:0008168">
    <property type="term" value="F:methyltransferase activity"/>
    <property type="evidence" value="ECO:0007669"/>
    <property type="project" value="UniProtKB-KW"/>
</dbReference>
<keyword evidence="2" id="KW-1185">Reference proteome</keyword>
<dbReference type="PANTHER" id="PTHR46060:SF1">
    <property type="entry name" value="MARINER MOS1 TRANSPOSASE-LIKE PROTEIN"/>
    <property type="match status" value="1"/>
</dbReference>